<evidence type="ECO:0000313" key="7">
    <source>
        <dbReference type="EMBL" id="RNJ56030.1"/>
    </source>
</evidence>
<dbReference type="Pfam" id="PF08161">
    <property type="entry name" value="RRP12_HEAT"/>
    <property type="match status" value="1"/>
</dbReference>
<evidence type="ECO:0000313" key="8">
    <source>
        <dbReference type="Proteomes" id="UP000267145"/>
    </source>
</evidence>
<dbReference type="InterPro" id="IPR012978">
    <property type="entry name" value="HEAT_RRP12"/>
</dbReference>
<feature type="compositionally biased region" description="Basic residues" evidence="4">
    <location>
        <begin position="1201"/>
        <end position="1210"/>
    </location>
</feature>
<feature type="region of interest" description="Disordered" evidence="4">
    <location>
        <begin position="1040"/>
        <end position="1123"/>
    </location>
</feature>
<feature type="domain" description="RRP12 HEAT" evidence="5">
    <location>
        <begin position="375"/>
        <end position="666"/>
    </location>
</feature>
<feature type="compositionally biased region" description="Gly residues" evidence="4">
    <location>
        <begin position="1239"/>
        <end position="1279"/>
    </location>
</feature>
<dbReference type="InterPro" id="IPR011989">
    <property type="entry name" value="ARM-like"/>
</dbReference>
<dbReference type="PANTHER" id="PTHR48287">
    <property type="entry name" value="ARM REPEAT SUPERFAMILY PROTEIN"/>
    <property type="match status" value="1"/>
</dbReference>
<feature type="compositionally biased region" description="Basic and acidic residues" evidence="4">
    <location>
        <begin position="1151"/>
        <end position="1163"/>
    </location>
</feature>
<dbReference type="InterPro" id="IPR016024">
    <property type="entry name" value="ARM-type_fold"/>
</dbReference>
<evidence type="ECO:0000256" key="4">
    <source>
        <dbReference type="SAM" id="MobiDB-lite"/>
    </source>
</evidence>
<dbReference type="GeneID" id="39611498"/>
<dbReference type="RefSeq" id="XP_028494188.1">
    <property type="nucleotide sequence ID" value="XM_028641913.1"/>
</dbReference>
<dbReference type="STRING" id="1051616.A0A3M9YAC4"/>
<dbReference type="Gene3D" id="1.25.10.10">
    <property type="entry name" value="Leucine-rich Repeat Variant"/>
    <property type="match status" value="1"/>
</dbReference>
<feature type="compositionally biased region" description="Acidic residues" evidence="4">
    <location>
        <begin position="1217"/>
        <end position="1226"/>
    </location>
</feature>
<reference evidence="7 8" key="1">
    <citation type="submission" date="2018-10" db="EMBL/GenBank/DDBJ databases">
        <title>Genome sequence of Verticillium nonalfalfae VnAa140.</title>
        <authorList>
            <person name="Stajich J.E."/>
            <person name="Kasson M.T."/>
        </authorList>
    </citation>
    <scope>NUCLEOTIDE SEQUENCE [LARGE SCALE GENOMIC DNA]</scope>
    <source>
        <strain evidence="7 8">VnAa140</strain>
    </source>
</reference>
<evidence type="ECO:0000256" key="3">
    <source>
        <dbReference type="ARBA" id="ARBA00023242"/>
    </source>
</evidence>
<dbReference type="InterPro" id="IPR052087">
    <property type="entry name" value="RRP12"/>
</dbReference>
<accession>A0A3M9YAC4</accession>
<dbReference type="Pfam" id="PF25772">
    <property type="entry name" value="HEAT_RRP12_N"/>
    <property type="match status" value="1"/>
</dbReference>
<organism evidence="7 8">
    <name type="scientific">Verticillium nonalfalfae</name>
    <dbReference type="NCBI Taxonomy" id="1051616"/>
    <lineage>
        <taxon>Eukaryota</taxon>
        <taxon>Fungi</taxon>
        <taxon>Dikarya</taxon>
        <taxon>Ascomycota</taxon>
        <taxon>Pezizomycotina</taxon>
        <taxon>Sordariomycetes</taxon>
        <taxon>Hypocreomycetidae</taxon>
        <taxon>Glomerellales</taxon>
        <taxon>Plectosphaerellaceae</taxon>
        <taxon>Verticillium</taxon>
    </lineage>
</organism>
<feature type="compositionally biased region" description="Low complexity" evidence="4">
    <location>
        <begin position="711"/>
        <end position="728"/>
    </location>
</feature>
<proteinExistence type="inferred from homology"/>
<evidence type="ECO:0000256" key="2">
    <source>
        <dbReference type="ARBA" id="ARBA00007690"/>
    </source>
</evidence>
<comment type="caution">
    <text evidence="7">The sequence shown here is derived from an EMBL/GenBank/DDBJ whole genome shotgun (WGS) entry which is preliminary data.</text>
</comment>
<dbReference type="InterPro" id="IPR057860">
    <property type="entry name" value="HEAT_RRP12_N"/>
</dbReference>
<feature type="compositionally biased region" description="Acidic residues" evidence="4">
    <location>
        <begin position="1081"/>
        <end position="1094"/>
    </location>
</feature>
<dbReference type="EMBL" id="RBVV01000065">
    <property type="protein sequence ID" value="RNJ56030.1"/>
    <property type="molecule type" value="Genomic_DNA"/>
</dbReference>
<feature type="compositionally biased region" description="Gly residues" evidence="4">
    <location>
        <begin position="1293"/>
        <end position="1311"/>
    </location>
</feature>
<dbReference type="GO" id="GO:0005634">
    <property type="term" value="C:nucleus"/>
    <property type="evidence" value="ECO:0007669"/>
    <property type="project" value="UniProtKB-SubCell"/>
</dbReference>
<feature type="region of interest" description="Disordered" evidence="4">
    <location>
        <begin position="1136"/>
        <end position="1180"/>
    </location>
</feature>
<keyword evidence="3" id="KW-0539">Nucleus</keyword>
<dbReference type="Proteomes" id="UP000267145">
    <property type="component" value="Unassembled WGS sequence"/>
</dbReference>
<evidence type="ECO:0000259" key="6">
    <source>
        <dbReference type="Pfam" id="PF25772"/>
    </source>
</evidence>
<comment type="subcellular location">
    <subcellularLocation>
        <location evidence="1">Nucleus</location>
    </subcellularLocation>
</comment>
<feature type="domain" description="RRP12 N-terminal HEAT" evidence="6">
    <location>
        <begin position="50"/>
        <end position="281"/>
    </location>
</feature>
<feature type="region of interest" description="Disordered" evidence="4">
    <location>
        <begin position="1198"/>
        <end position="1321"/>
    </location>
</feature>
<sequence length="1321" mass="142329">MASTMATPTLDDKLDKIRSPGLQSQQRVLCGLRARRFDPEMATSANSLLQQRVVVLQAVDATLKEQNTPPSPTGYFAALLGLLSQSIESGSINSETTSSVVYLLDVVTPYAPQPLLRSKFTQILTLLAPILLLQDAEAMLLRASIGCLESLLLAQDLPAWDLGVTQIGPRRAVAGLLNLAQDPKPKIRKRAQDALKKVLTNPPPSPSLDHPAADMCAHTALATLEDLAAKATQARKTQKKASAESQHDPALLHALQLVKTIASASGGWPSNKIESLCELLLGIARSGGEYMTVATFDIFEMIFAGMAADDAAASSKLPRLIEIISELRPAANDTQLIPPWLAILSRGYDVSAQLEPEDTFQNLPDLFTMVLAFLESPSHNIRISASECLVSFLANCVPASVIIEPSVYDEKTLDKVAKAAETLLSVKYQAAWPESFHVFGAMFDTLRWRANPAMLTILRAVGDLRSNDAFGGKKEADEVIGRAIRAVGPDAVLSVLPLNLATPAQGQPGRAWMFPLLRDYVSNTHLAHFRAEMVPLSELMFQRVLDHGEAAKTMEVKIYETLVQQIWATLPGYCDLPLDLAAAFDQSFAELLANLLYKQVELRLEVCRALKTLIESNQAIAELEDAADDMVRQSRVPRETARANLAYLGTYAGNMLAVLFNVYTQTLPQSRGPILLSINAFLSITPAAELRETFDRVSALLAAELQKAPDAAEKGAAAPQKKQGQDQAPSTTNTLMDLIITMSVYLPRDSFAALFEMASVTIVRQDQPQLQKKAYKLIPRLAESATGRAALEARTSELQAMFIASADKVSAPARRERLAALSALLPFVPDTSLHFIPSILSEVVICCKENNERAREAAYGLLVEMGERMAAADGATIDNAKVPHMPSDAPAGTANMEEYLTMVSAGLVGSTPHMISASVTALSRVLYEFRPLLNQQTLADLVATMDLFLTSNNREIVKSVLGFVKICVVGLPTEMMIPRLQTLTPNLIIWSHEHKGHFKSKVKHILERMVRRFGFDLVNRYCPEDDRKLLANIRKTKARNKRKKDAAREAGEDADSDDEQAGGKQARKFDNEYDEALYSSDSDDDGPSDDDDDNGGSRFARGANARKVKGRGSAYIVEDEDEPLDLLDRNALASISSTKPVKARKPSRSKAKVDLDGKLILGRDDDDNEAGGAMDVDNPDASGVGAYVAALKGKDVAQRGRGGKLKFSNKNRKDQHDDEMDEDMDEGTAHAVKAHVARGRGGFGRGGGGRGGGGGGGRGFGGGRGRGGPGGRGGRGGIASGRRGLGEDRRRGGFGGGGGGRGGGGGGGPRGGIQKSPRGRR</sequence>
<evidence type="ECO:0000256" key="1">
    <source>
        <dbReference type="ARBA" id="ARBA00004123"/>
    </source>
</evidence>
<gene>
    <name evidence="7" type="primary">RRP12</name>
    <name evidence="7" type="ORF">D7B24_007809</name>
</gene>
<comment type="similarity">
    <text evidence="2">Belongs to the RRP12 family.</text>
</comment>
<evidence type="ECO:0000259" key="5">
    <source>
        <dbReference type="Pfam" id="PF08161"/>
    </source>
</evidence>
<feature type="compositionally biased region" description="Basic residues" evidence="4">
    <location>
        <begin position="1141"/>
        <end position="1150"/>
    </location>
</feature>
<protein>
    <submittedName>
        <fullName evidence="7">Pre-rRNA processing protein</fullName>
    </submittedName>
</protein>
<name>A0A3M9YAC4_9PEZI</name>
<dbReference type="PANTHER" id="PTHR48287:SF1">
    <property type="entry name" value="ARM REPEAT SUPERFAMILY PROTEIN"/>
    <property type="match status" value="1"/>
</dbReference>
<dbReference type="SUPFAM" id="SSF48371">
    <property type="entry name" value="ARM repeat"/>
    <property type="match status" value="1"/>
</dbReference>
<keyword evidence="8" id="KW-1185">Reference proteome</keyword>
<feature type="region of interest" description="Disordered" evidence="4">
    <location>
        <begin position="711"/>
        <end position="730"/>
    </location>
</feature>